<dbReference type="InterPro" id="IPR050388">
    <property type="entry name" value="ABC_Ni/Peptide_Import"/>
</dbReference>
<keyword evidence="2" id="KW-0813">Transport</keyword>
<name>A0A2V2N7G3_9EURY</name>
<proteinExistence type="predicted"/>
<evidence type="ECO:0000256" key="4">
    <source>
        <dbReference type="ARBA" id="ARBA00022741"/>
    </source>
</evidence>
<evidence type="ECO:0000256" key="6">
    <source>
        <dbReference type="ARBA" id="ARBA00022967"/>
    </source>
</evidence>
<keyword evidence="7" id="KW-0406">Ion transport</keyword>
<keyword evidence="8" id="KW-0472">Membrane</keyword>
<dbReference type="GO" id="GO:0016887">
    <property type="term" value="F:ATP hydrolysis activity"/>
    <property type="evidence" value="ECO:0007669"/>
    <property type="project" value="InterPro"/>
</dbReference>
<dbReference type="SMART" id="SM00382">
    <property type="entry name" value="AAA"/>
    <property type="match status" value="1"/>
</dbReference>
<evidence type="ECO:0000313" key="14">
    <source>
        <dbReference type="EMBL" id="PWR74465.1"/>
    </source>
</evidence>
<dbReference type="RefSeq" id="WP_109967744.1">
    <property type="nucleotide sequence ID" value="NZ_CP176093.1"/>
</dbReference>
<dbReference type="PANTHER" id="PTHR43297">
    <property type="entry name" value="OLIGOPEPTIDE TRANSPORT ATP-BINDING PROTEIN APPD"/>
    <property type="match status" value="1"/>
</dbReference>
<dbReference type="InterPro" id="IPR013563">
    <property type="entry name" value="Oligopep_ABC_C"/>
</dbReference>
<dbReference type="GeneID" id="97549861"/>
<dbReference type="AlphaFoldDB" id="A0A2V2N7G3"/>
<comment type="subunit">
    <text evidence="9">The complex is composed of two ATP-binding proteins (NikD and NikE), two transmembrane proteins (NikB and NikC) and a solute-binding protein (NikA).</text>
</comment>
<dbReference type="CDD" id="cd03257">
    <property type="entry name" value="ABC_NikE_OppD_transporters"/>
    <property type="match status" value="1"/>
</dbReference>
<dbReference type="InterPro" id="IPR003439">
    <property type="entry name" value="ABC_transporter-like_ATP-bd"/>
</dbReference>
<dbReference type="InterPro" id="IPR003593">
    <property type="entry name" value="AAA+_ATPase"/>
</dbReference>
<comment type="caution">
    <text evidence="14">The sequence shown here is derived from an EMBL/GenBank/DDBJ whole genome shotgun (WGS) entry which is preliminary data.</text>
</comment>
<feature type="domain" description="ABC transporter" evidence="13">
    <location>
        <begin position="9"/>
        <end position="251"/>
    </location>
</feature>
<dbReference type="SUPFAM" id="SSF52540">
    <property type="entry name" value="P-loop containing nucleoside triphosphate hydrolases"/>
    <property type="match status" value="1"/>
</dbReference>
<evidence type="ECO:0000256" key="5">
    <source>
        <dbReference type="ARBA" id="ARBA00022840"/>
    </source>
</evidence>
<dbReference type="Proteomes" id="UP000245657">
    <property type="component" value="Unassembled WGS sequence"/>
</dbReference>
<dbReference type="GO" id="GO:0015413">
    <property type="term" value="F:ABC-type nickel transporter activity"/>
    <property type="evidence" value="ECO:0007669"/>
    <property type="project" value="UniProtKB-EC"/>
</dbReference>
<comment type="subcellular location">
    <subcellularLocation>
        <location evidence="1">Cell membrane</location>
        <topology evidence="1">Peripheral membrane protein</topology>
    </subcellularLocation>
</comment>
<evidence type="ECO:0000256" key="1">
    <source>
        <dbReference type="ARBA" id="ARBA00004202"/>
    </source>
</evidence>
<dbReference type="GO" id="GO:0005524">
    <property type="term" value="F:ATP binding"/>
    <property type="evidence" value="ECO:0007669"/>
    <property type="project" value="UniProtKB-KW"/>
</dbReference>
<dbReference type="OrthoDB" id="18209at2157"/>
<keyword evidence="3" id="KW-1003">Cell membrane</keyword>
<dbReference type="Gene3D" id="3.40.50.300">
    <property type="entry name" value="P-loop containing nucleotide triphosphate hydrolases"/>
    <property type="match status" value="1"/>
</dbReference>
<protein>
    <recommendedName>
        <fullName evidence="11">Nickel import system ATP-binding protein NikD</fullName>
        <ecNumber evidence="10">7.2.2.11</ecNumber>
    </recommendedName>
</protein>
<dbReference type="GO" id="GO:0015833">
    <property type="term" value="P:peptide transport"/>
    <property type="evidence" value="ECO:0007669"/>
    <property type="project" value="InterPro"/>
</dbReference>
<reference evidence="14 15" key="1">
    <citation type="submission" date="2018-05" db="EMBL/GenBank/DDBJ databases">
        <title>Draft genome of Methanospirillum lacunae Ki8-1.</title>
        <authorList>
            <person name="Dueholm M.S."/>
            <person name="Nielsen P.H."/>
            <person name="Bakmann L.F."/>
            <person name="Otzen D.E."/>
        </authorList>
    </citation>
    <scope>NUCLEOTIDE SEQUENCE [LARGE SCALE GENOMIC DNA]</scope>
    <source>
        <strain evidence="14 15">Ki8-1</strain>
    </source>
</reference>
<dbReference type="EMBL" id="QGMY01000002">
    <property type="protein sequence ID" value="PWR74465.1"/>
    <property type="molecule type" value="Genomic_DNA"/>
</dbReference>
<dbReference type="EC" id="7.2.2.11" evidence="10"/>
<dbReference type="PANTHER" id="PTHR43297:SF13">
    <property type="entry name" value="NICKEL ABC TRANSPORTER, ATP-BINDING PROTEIN"/>
    <property type="match status" value="1"/>
</dbReference>
<dbReference type="InterPro" id="IPR027417">
    <property type="entry name" value="P-loop_NTPase"/>
</dbReference>
<sequence>MKNKKILQVEKLSVWFRSGECEVCAVSDFSLTLAEGETVAIIGESGCGKSVAAHAIMRILPSSSRIDGNIFINDICITQLTEEEMERIRGDHIAILFQSPDRSLNPLYMIKRQVAEPLKIHNKPADKQTIETILRQAGCNHSDIISKYPCQCSGGMNQRALLAIVSGLNSGIVIMDEPTKGLDYDRVKDVQQSLEEIKSDMRGIILISHDISFVRSLSTRIMVMYAGEVIESGLTSDILTQPMHPYTRSLLMSLPEHGFVPIPGMAPALSEIPAGCRFSPRCTMSDEPCNHFHPDLVRYKEREVRCHRY</sequence>
<keyword evidence="15" id="KW-1185">Reference proteome</keyword>
<evidence type="ECO:0000256" key="7">
    <source>
        <dbReference type="ARBA" id="ARBA00023065"/>
    </source>
</evidence>
<dbReference type="Pfam" id="PF08352">
    <property type="entry name" value="oligo_HPY"/>
    <property type="match status" value="1"/>
</dbReference>
<evidence type="ECO:0000313" key="15">
    <source>
        <dbReference type="Proteomes" id="UP000245657"/>
    </source>
</evidence>
<gene>
    <name evidence="14" type="ORF">DK846_04790</name>
</gene>
<dbReference type="GO" id="GO:0005886">
    <property type="term" value="C:plasma membrane"/>
    <property type="evidence" value="ECO:0007669"/>
    <property type="project" value="UniProtKB-SubCell"/>
</dbReference>
<evidence type="ECO:0000256" key="3">
    <source>
        <dbReference type="ARBA" id="ARBA00022475"/>
    </source>
</evidence>
<keyword evidence="5 14" id="KW-0067">ATP-binding</keyword>
<evidence type="ECO:0000256" key="8">
    <source>
        <dbReference type="ARBA" id="ARBA00023136"/>
    </source>
</evidence>
<evidence type="ECO:0000259" key="13">
    <source>
        <dbReference type="PROSITE" id="PS50893"/>
    </source>
</evidence>
<keyword evidence="4" id="KW-0547">Nucleotide-binding</keyword>
<dbReference type="PROSITE" id="PS50893">
    <property type="entry name" value="ABC_TRANSPORTER_2"/>
    <property type="match status" value="1"/>
</dbReference>
<organism evidence="14 15">
    <name type="scientific">Methanospirillum lacunae</name>
    <dbReference type="NCBI Taxonomy" id="668570"/>
    <lineage>
        <taxon>Archaea</taxon>
        <taxon>Methanobacteriati</taxon>
        <taxon>Methanobacteriota</taxon>
        <taxon>Stenosarchaea group</taxon>
        <taxon>Methanomicrobia</taxon>
        <taxon>Methanomicrobiales</taxon>
        <taxon>Methanospirillaceae</taxon>
        <taxon>Methanospirillum</taxon>
    </lineage>
</organism>
<evidence type="ECO:0000256" key="12">
    <source>
        <dbReference type="ARBA" id="ARBA00048610"/>
    </source>
</evidence>
<keyword evidence="6" id="KW-1278">Translocase</keyword>
<evidence type="ECO:0000256" key="10">
    <source>
        <dbReference type="ARBA" id="ARBA00039098"/>
    </source>
</evidence>
<accession>A0A2V2N7G3</accession>
<dbReference type="Pfam" id="PF00005">
    <property type="entry name" value="ABC_tran"/>
    <property type="match status" value="1"/>
</dbReference>
<dbReference type="NCBIfam" id="TIGR01727">
    <property type="entry name" value="oligo_HPY"/>
    <property type="match status" value="1"/>
</dbReference>
<evidence type="ECO:0000256" key="11">
    <source>
        <dbReference type="ARBA" id="ARBA00044143"/>
    </source>
</evidence>
<evidence type="ECO:0000256" key="2">
    <source>
        <dbReference type="ARBA" id="ARBA00022448"/>
    </source>
</evidence>
<comment type="catalytic activity">
    <reaction evidence="12">
        <text>Ni(2+)(out) + ATP + H2O = Ni(2+)(in) + ADP + phosphate + H(+)</text>
        <dbReference type="Rhea" id="RHEA:15557"/>
        <dbReference type="ChEBI" id="CHEBI:15377"/>
        <dbReference type="ChEBI" id="CHEBI:15378"/>
        <dbReference type="ChEBI" id="CHEBI:30616"/>
        <dbReference type="ChEBI" id="CHEBI:43474"/>
        <dbReference type="ChEBI" id="CHEBI:49786"/>
        <dbReference type="ChEBI" id="CHEBI:456216"/>
        <dbReference type="EC" id="7.2.2.11"/>
    </reaction>
    <physiologicalReaction direction="left-to-right" evidence="12">
        <dbReference type="Rhea" id="RHEA:15558"/>
    </physiologicalReaction>
</comment>
<evidence type="ECO:0000256" key="9">
    <source>
        <dbReference type="ARBA" id="ARBA00038669"/>
    </source>
</evidence>